<proteinExistence type="inferred from homology"/>
<dbReference type="RefSeq" id="WP_220207421.1">
    <property type="nucleotide sequence ID" value="NZ_BNJK01000001.1"/>
</dbReference>
<dbReference type="SUPFAM" id="SSF46785">
    <property type="entry name" value="Winged helix' DNA-binding domain"/>
    <property type="match status" value="1"/>
</dbReference>
<dbReference type="EMBL" id="BNJK01000001">
    <property type="protein sequence ID" value="GHO96827.1"/>
    <property type="molecule type" value="Genomic_DNA"/>
</dbReference>
<dbReference type="Pfam" id="PF03466">
    <property type="entry name" value="LysR_substrate"/>
    <property type="match status" value="1"/>
</dbReference>
<evidence type="ECO:0000256" key="4">
    <source>
        <dbReference type="ARBA" id="ARBA00023163"/>
    </source>
</evidence>
<accession>A0A8J3N763</accession>
<dbReference type="InterPro" id="IPR005119">
    <property type="entry name" value="LysR_subst-bd"/>
</dbReference>
<dbReference type="Gene3D" id="1.10.10.10">
    <property type="entry name" value="Winged helix-like DNA-binding domain superfamily/Winged helix DNA-binding domain"/>
    <property type="match status" value="1"/>
</dbReference>
<dbReference type="InterPro" id="IPR036390">
    <property type="entry name" value="WH_DNA-bd_sf"/>
</dbReference>
<dbReference type="FunFam" id="1.10.10.10:FF:000001">
    <property type="entry name" value="LysR family transcriptional regulator"/>
    <property type="match status" value="1"/>
</dbReference>
<dbReference type="AlphaFoldDB" id="A0A8J3N763"/>
<dbReference type="PRINTS" id="PR00039">
    <property type="entry name" value="HTHLYSR"/>
</dbReference>
<evidence type="ECO:0000256" key="2">
    <source>
        <dbReference type="ARBA" id="ARBA00023015"/>
    </source>
</evidence>
<dbReference type="GO" id="GO:0003700">
    <property type="term" value="F:DNA-binding transcription factor activity"/>
    <property type="evidence" value="ECO:0007669"/>
    <property type="project" value="InterPro"/>
</dbReference>
<evidence type="ECO:0000259" key="5">
    <source>
        <dbReference type="PROSITE" id="PS50931"/>
    </source>
</evidence>
<protein>
    <submittedName>
        <fullName evidence="6">Nitrogen assimilation transcriptional activator</fullName>
    </submittedName>
</protein>
<dbReference type="Proteomes" id="UP000597444">
    <property type="component" value="Unassembled WGS sequence"/>
</dbReference>
<dbReference type="GO" id="GO:0003677">
    <property type="term" value="F:DNA binding"/>
    <property type="evidence" value="ECO:0007669"/>
    <property type="project" value="UniProtKB-KW"/>
</dbReference>
<evidence type="ECO:0000313" key="6">
    <source>
        <dbReference type="EMBL" id="GHO96827.1"/>
    </source>
</evidence>
<evidence type="ECO:0000313" key="7">
    <source>
        <dbReference type="Proteomes" id="UP000597444"/>
    </source>
</evidence>
<name>A0A8J3N763_9CHLR</name>
<reference evidence="6" key="1">
    <citation type="submission" date="2020-10" db="EMBL/GenBank/DDBJ databases">
        <title>Taxonomic study of unclassified bacteria belonging to the class Ktedonobacteria.</title>
        <authorList>
            <person name="Yabe S."/>
            <person name="Wang C.M."/>
            <person name="Zheng Y."/>
            <person name="Sakai Y."/>
            <person name="Cavaletti L."/>
            <person name="Monciardini P."/>
            <person name="Donadio S."/>
        </authorList>
    </citation>
    <scope>NUCLEOTIDE SEQUENCE</scope>
    <source>
        <strain evidence="6">ID150040</strain>
    </source>
</reference>
<dbReference type="Pfam" id="PF00126">
    <property type="entry name" value="HTH_1"/>
    <property type="match status" value="1"/>
</dbReference>
<keyword evidence="4" id="KW-0804">Transcription</keyword>
<organism evidence="6 7">
    <name type="scientific">Reticulibacter mediterranei</name>
    <dbReference type="NCBI Taxonomy" id="2778369"/>
    <lineage>
        <taxon>Bacteria</taxon>
        <taxon>Bacillati</taxon>
        <taxon>Chloroflexota</taxon>
        <taxon>Ktedonobacteria</taxon>
        <taxon>Ktedonobacterales</taxon>
        <taxon>Reticulibacteraceae</taxon>
        <taxon>Reticulibacter</taxon>
    </lineage>
</organism>
<comment type="similarity">
    <text evidence="1">Belongs to the LysR transcriptional regulatory family.</text>
</comment>
<evidence type="ECO:0000256" key="3">
    <source>
        <dbReference type="ARBA" id="ARBA00023125"/>
    </source>
</evidence>
<keyword evidence="2" id="KW-0805">Transcription regulation</keyword>
<dbReference type="CDD" id="cd05466">
    <property type="entry name" value="PBP2_LTTR_substrate"/>
    <property type="match status" value="1"/>
</dbReference>
<dbReference type="InterPro" id="IPR050950">
    <property type="entry name" value="HTH-type_LysR_regulators"/>
</dbReference>
<dbReference type="InterPro" id="IPR036388">
    <property type="entry name" value="WH-like_DNA-bd_sf"/>
</dbReference>
<dbReference type="InterPro" id="IPR000847">
    <property type="entry name" value="LysR_HTH_N"/>
</dbReference>
<keyword evidence="3" id="KW-0238">DNA-binding</keyword>
<dbReference type="Gene3D" id="3.40.190.290">
    <property type="match status" value="1"/>
</dbReference>
<dbReference type="SUPFAM" id="SSF53850">
    <property type="entry name" value="Periplasmic binding protein-like II"/>
    <property type="match status" value="1"/>
</dbReference>
<evidence type="ECO:0000256" key="1">
    <source>
        <dbReference type="ARBA" id="ARBA00009437"/>
    </source>
</evidence>
<dbReference type="GO" id="GO:0005829">
    <property type="term" value="C:cytosol"/>
    <property type="evidence" value="ECO:0007669"/>
    <property type="project" value="TreeGrafter"/>
</dbReference>
<gene>
    <name evidence="6" type="primary">ntcB</name>
    <name evidence="6" type="ORF">KSF_068750</name>
</gene>
<sequence>MDIEQLQAFDRIVRDGSFSRAARALNIAQPTISARIQGLEQVVGGTLFVRGGRSIVLTELGESFLPYARRALAVLTEGIEVAQGMQTGAHGRVTVGTIQSLAGGFLASSIQRFHNAYPQVEFFVRTGHSDQVVEMLYDGLVKLGLVSWPFFNLDLKLLQHFREPLVFVVGAEHPLASKRSIKLDEVHKVKGHLLKVRWGYTTSEFESFLENQASPMIDLPIDTVRYMLLRGIGGAFLVRALVADDLATGHLIEVVVEDFPTIYRESALVCLQKGAMSTALHNFVDVLREEAGELAIKSEV</sequence>
<feature type="domain" description="HTH lysR-type" evidence="5">
    <location>
        <begin position="1"/>
        <end position="58"/>
    </location>
</feature>
<comment type="caution">
    <text evidence="6">The sequence shown here is derived from an EMBL/GenBank/DDBJ whole genome shotgun (WGS) entry which is preliminary data.</text>
</comment>
<dbReference type="PANTHER" id="PTHR30419">
    <property type="entry name" value="HTH-TYPE TRANSCRIPTIONAL REGULATOR YBHD"/>
    <property type="match status" value="1"/>
</dbReference>
<keyword evidence="7" id="KW-1185">Reference proteome</keyword>
<dbReference type="PROSITE" id="PS50931">
    <property type="entry name" value="HTH_LYSR"/>
    <property type="match status" value="1"/>
</dbReference>